<sequence>MRFTNFPSSKLLAPVAVLLLLLLFPACRQPRVEVSATDYELQARQIHKKIVTVDTHCDTAMWLLRGNWNPAERHDPAAPGSSRIDLPRMKEGGLDAEFFAAFVGQGPRTEEGYAQARKRTEELIQAVRKMVEVNRSIIGLALSPEEAYSLKKQGKLTAFLGIENGYAIGRDLSLIKHFYDLGVRYITLCHSSDNDICDSSTDRSEPEDKGLSDFGRQVVRECNRVGMIVDISHASDRSFYDVLKTSQAPIIASHSCARAVCDNPRNLTDDMIRALAARGGVVQICFLSAYVKKPRPNPERDKALAEFRAKYGNWRNIQDEDERRKIMEEMQELNRRYPADLATVRDLVDHIDHVVKLVGVDYVGIGTDFDGGGGVLGCNDVSQMINVTIELLRRGYSQKDIEKIWGKNFFRVFNQVREVARKLSQS</sequence>
<dbReference type="PANTHER" id="PTHR10443:SF12">
    <property type="entry name" value="DIPEPTIDASE"/>
    <property type="match status" value="1"/>
</dbReference>
<evidence type="ECO:0000313" key="2">
    <source>
        <dbReference type="Proteomes" id="UP000257323"/>
    </source>
</evidence>
<dbReference type="Proteomes" id="UP000257323">
    <property type="component" value="Unassembled WGS sequence"/>
</dbReference>
<comment type="caution">
    <text evidence="1">The sequence shown here is derived from an EMBL/GenBank/DDBJ whole genome shotgun (WGS) entry which is preliminary data.</text>
</comment>
<dbReference type="PANTHER" id="PTHR10443">
    <property type="entry name" value="MICROSOMAL DIPEPTIDASE"/>
    <property type="match status" value="1"/>
</dbReference>
<protein>
    <submittedName>
        <fullName evidence="1">Microsomal dipeptidase</fullName>
    </submittedName>
</protein>
<name>A0A3E2BNV2_9BACT</name>
<dbReference type="GO" id="GO:0070573">
    <property type="term" value="F:metallodipeptidase activity"/>
    <property type="evidence" value="ECO:0007669"/>
    <property type="project" value="InterPro"/>
</dbReference>
<dbReference type="SUPFAM" id="SSF51556">
    <property type="entry name" value="Metallo-dependent hydrolases"/>
    <property type="match status" value="1"/>
</dbReference>
<gene>
    <name evidence="1" type="ORF">OP8BY_1621</name>
</gene>
<dbReference type="CDD" id="cd01301">
    <property type="entry name" value="rDP_like"/>
    <property type="match status" value="1"/>
</dbReference>
<evidence type="ECO:0000313" key="1">
    <source>
        <dbReference type="EMBL" id="RFT16443.1"/>
    </source>
</evidence>
<dbReference type="GO" id="GO:0006508">
    <property type="term" value="P:proteolysis"/>
    <property type="evidence" value="ECO:0007669"/>
    <property type="project" value="InterPro"/>
</dbReference>
<reference evidence="1 2" key="1">
    <citation type="submission" date="2018-08" db="EMBL/GenBank/DDBJ databases">
        <title>Genome analysis of the thermophilic bacterium of the candidate phylum Aminicenantes from deep subsurface aquifer revealed its physiology and ecological role.</title>
        <authorList>
            <person name="Kadnikov V.V."/>
            <person name="Mardanov A.V."/>
            <person name="Beletsky A.V."/>
            <person name="Karnachuk O.V."/>
            <person name="Ravin N.V."/>
        </authorList>
    </citation>
    <scope>NUCLEOTIDE SEQUENCE [LARGE SCALE GENOMIC DNA]</scope>
    <source>
        <strain evidence="1">BY38</strain>
    </source>
</reference>
<proteinExistence type="predicted"/>
<organism evidence="1 2">
    <name type="scientific">Candidatus Saccharicenans subterraneus</name>
    <dbReference type="NCBI Taxonomy" id="2508984"/>
    <lineage>
        <taxon>Bacteria</taxon>
        <taxon>Candidatus Aminicenantota</taxon>
        <taxon>Candidatus Aminicenantia</taxon>
        <taxon>Candidatus Aminicenantales</taxon>
        <taxon>Candidatus Saccharicenantaceae</taxon>
        <taxon>Candidatus Saccharicenans</taxon>
    </lineage>
</organism>
<dbReference type="Pfam" id="PF01244">
    <property type="entry name" value="Peptidase_M19"/>
    <property type="match status" value="1"/>
</dbReference>
<dbReference type="InterPro" id="IPR008257">
    <property type="entry name" value="Pept_M19"/>
</dbReference>
<accession>A0A3E2BNV2</accession>
<dbReference type="EMBL" id="QUAH01000003">
    <property type="protein sequence ID" value="RFT16443.1"/>
    <property type="molecule type" value="Genomic_DNA"/>
</dbReference>
<dbReference type="Gene3D" id="3.20.20.140">
    <property type="entry name" value="Metal-dependent hydrolases"/>
    <property type="match status" value="1"/>
</dbReference>
<dbReference type="PROSITE" id="PS51365">
    <property type="entry name" value="RENAL_DIPEPTIDASE_2"/>
    <property type="match status" value="1"/>
</dbReference>
<dbReference type="AlphaFoldDB" id="A0A3E2BNV2"/>
<dbReference type="InterPro" id="IPR032466">
    <property type="entry name" value="Metal_Hydrolase"/>
</dbReference>